<evidence type="ECO:0000256" key="1">
    <source>
        <dbReference type="SAM" id="Phobius"/>
    </source>
</evidence>
<evidence type="ECO:0000313" key="4">
    <source>
        <dbReference type="Proteomes" id="UP000003835"/>
    </source>
</evidence>
<accession>B4VWI1</accession>
<dbReference type="OrthoDB" id="163792at2"/>
<keyword evidence="1" id="KW-0812">Transmembrane</keyword>
<name>B4VWI1_9CYAN</name>
<dbReference type="GO" id="GO:0006974">
    <property type="term" value="P:DNA damage response"/>
    <property type="evidence" value="ECO:0007669"/>
    <property type="project" value="TreeGrafter"/>
</dbReference>
<organism evidence="3 4">
    <name type="scientific">Coleofasciculus chthonoplastes PCC 7420</name>
    <dbReference type="NCBI Taxonomy" id="118168"/>
    <lineage>
        <taxon>Bacteria</taxon>
        <taxon>Bacillati</taxon>
        <taxon>Cyanobacteriota</taxon>
        <taxon>Cyanophyceae</taxon>
        <taxon>Coleofasciculales</taxon>
        <taxon>Coleofasciculaceae</taxon>
        <taxon>Coleofasciculus</taxon>
    </lineage>
</organism>
<sequence>MESPFNNQIHSNAWVFQAWASFIISVSAMSIGILYLPVDSWTKGFMGMGLVFSVGSTISLSKTTRDIHESKRIISRVDEARIEKLLNENHPLQ</sequence>
<dbReference type="InterPro" id="IPR038972">
    <property type="entry name" value="YiaA-like"/>
</dbReference>
<evidence type="ECO:0000313" key="3">
    <source>
        <dbReference type="EMBL" id="EDX73672.1"/>
    </source>
</evidence>
<dbReference type="HOGENOM" id="CLU_172326_1_0_3"/>
<dbReference type="Pfam" id="PF05360">
    <property type="entry name" value="YiaAB"/>
    <property type="match status" value="1"/>
</dbReference>
<dbReference type="AlphaFoldDB" id="B4VWI1"/>
<feature type="transmembrane region" description="Helical" evidence="1">
    <location>
        <begin position="12"/>
        <end position="38"/>
    </location>
</feature>
<dbReference type="RefSeq" id="WP_006102895.1">
    <property type="nucleotide sequence ID" value="NZ_DS989856.1"/>
</dbReference>
<dbReference type="eggNOG" id="COG4298">
    <property type="taxonomic scope" value="Bacteria"/>
</dbReference>
<feature type="domain" description="YiaAB two helix" evidence="2">
    <location>
        <begin position="14"/>
        <end position="66"/>
    </location>
</feature>
<keyword evidence="1" id="KW-0472">Membrane</keyword>
<dbReference type="GO" id="GO:0005886">
    <property type="term" value="C:plasma membrane"/>
    <property type="evidence" value="ECO:0007669"/>
    <property type="project" value="TreeGrafter"/>
</dbReference>
<reference evidence="3 4" key="1">
    <citation type="submission" date="2008-07" db="EMBL/GenBank/DDBJ databases">
        <authorList>
            <person name="Tandeau de Marsac N."/>
            <person name="Ferriera S."/>
            <person name="Johnson J."/>
            <person name="Kravitz S."/>
            <person name="Beeson K."/>
            <person name="Sutton G."/>
            <person name="Rogers Y.-H."/>
            <person name="Friedman R."/>
            <person name="Frazier M."/>
            <person name="Venter J.C."/>
        </authorList>
    </citation>
    <scope>NUCLEOTIDE SEQUENCE [LARGE SCALE GENOMIC DNA]</scope>
    <source>
        <strain evidence="3 4">PCC 7420</strain>
    </source>
</reference>
<dbReference type="Proteomes" id="UP000003835">
    <property type="component" value="Unassembled WGS sequence"/>
</dbReference>
<dbReference type="EMBL" id="DS989856">
    <property type="protein sequence ID" value="EDX73672.1"/>
    <property type="molecule type" value="Genomic_DNA"/>
</dbReference>
<gene>
    <name evidence="3" type="ORF">MC7420_6720</name>
</gene>
<dbReference type="InterPro" id="IPR008024">
    <property type="entry name" value="YiaAB"/>
</dbReference>
<dbReference type="STRING" id="118168.MC7420_6720"/>
<dbReference type="PANTHER" id="PTHR37290:SF1">
    <property type="entry name" value="INNER MEMBRANE PROTEIN YIAA"/>
    <property type="match status" value="1"/>
</dbReference>
<keyword evidence="1" id="KW-1133">Transmembrane helix</keyword>
<evidence type="ECO:0000259" key="2">
    <source>
        <dbReference type="Pfam" id="PF05360"/>
    </source>
</evidence>
<proteinExistence type="predicted"/>
<protein>
    <submittedName>
        <fullName evidence="3">YiaA/B two helix domain family</fullName>
    </submittedName>
</protein>
<keyword evidence="4" id="KW-1185">Reference proteome</keyword>
<dbReference type="PANTHER" id="PTHR37290">
    <property type="entry name" value="INNER MEMBRANE PROTEIN YIAA-RELATED"/>
    <property type="match status" value="1"/>
</dbReference>